<dbReference type="EMBL" id="MN739162">
    <property type="protein sequence ID" value="QHS91520.1"/>
    <property type="molecule type" value="Genomic_DNA"/>
</dbReference>
<proteinExistence type="predicted"/>
<organism evidence="1">
    <name type="scientific">viral metagenome</name>
    <dbReference type="NCBI Taxonomy" id="1070528"/>
    <lineage>
        <taxon>unclassified sequences</taxon>
        <taxon>metagenomes</taxon>
        <taxon>organismal metagenomes</taxon>
    </lineage>
</organism>
<accession>A0A6C0BHE4</accession>
<protein>
    <submittedName>
        <fullName evidence="1">Uncharacterized protein</fullName>
    </submittedName>
</protein>
<dbReference type="AlphaFoldDB" id="A0A6C0BHE4"/>
<sequence>MYRVFWREANGFGSNGEPIPYESAISWISYLNTKYPDMKHWCLPA</sequence>
<name>A0A6C0BHE4_9ZZZZ</name>
<reference evidence="1" key="1">
    <citation type="journal article" date="2020" name="Nature">
        <title>Giant virus diversity and host interactions through global metagenomics.</title>
        <authorList>
            <person name="Schulz F."/>
            <person name="Roux S."/>
            <person name="Paez-Espino D."/>
            <person name="Jungbluth S."/>
            <person name="Walsh D.A."/>
            <person name="Denef V.J."/>
            <person name="McMahon K.D."/>
            <person name="Konstantinidis K.T."/>
            <person name="Eloe-Fadrosh E.A."/>
            <person name="Kyrpides N.C."/>
            <person name="Woyke T."/>
        </authorList>
    </citation>
    <scope>NUCLEOTIDE SEQUENCE</scope>
    <source>
        <strain evidence="1">GVMAG-M-3300013006-15</strain>
    </source>
</reference>
<evidence type="ECO:0000313" key="1">
    <source>
        <dbReference type="EMBL" id="QHS91520.1"/>
    </source>
</evidence>